<protein>
    <submittedName>
        <fullName evidence="1">Aldose 1-epimerase family protein</fullName>
    </submittedName>
</protein>
<dbReference type="RefSeq" id="WP_344071649.1">
    <property type="nucleotide sequence ID" value="NZ_BAAAPL010000002.1"/>
</dbReference>
<dbReference type="InterPro" id="IPR008183">
    <property type="entry name" value="Aldose_1/G6P_1-epimerase"/>
</dbReference>
<keyword evidence="2" id="KW-1185">Reference proteome</keyword>
<organism evidence="1 2">
    <name type="scientific">Microbacterium sediminicola</name>
    <dbReference type="NCBI Taxonomy" id="415210"/>
    <lineage>
        <taxon>Bacteria</taxon>
        <taxon>Bacillati</taxon>
        <taxon>Actinomycetota</taxon>
        <taxon>Actinomycetes</taxon>
        <taxon>Micrococcales</taxon>
        <taxon>Microbacteriaceae</taxon>
        <taxon>Microbacterium</taxon>
    </lineage>
</organism>
<gene>
    <name evidence="1" type="ORF">GCM10009808_17490</name>
</gene>
<dbReference type="InterPro" id="IPR011013">
    <property type="entry name" value="Gal_mutarotase_sf_dom"/>
</dbReference>
<dbReference type="EMBL" id="BAAAPL010000002">
    <property type="protein sequence ID" value="GAA1700363.1"/>
    <property type="molecule type" value="Genomic_DNA"/>
</dbReference>
<dbReference type="InterPro" id="IPR014718">
    <property type="entry name" value="GH-type_carb-bd"/>
</dbReference>
<dbReference type="PANTHER" id="PTHR10091">
    <property type="entry name" value="ALDOSE-1-EPIMERASE"/>
    <property type="match status" value="1"/>
</dbReference>
<dbReference type="Proteomes" id="UP001501690">
    <property type="component" value="Unassembled WGS sequence"/>
</dbReference>
<proteinExistence type="predicted"/>
<dbReference type="Pfam" id="PF01263">
    <property type="entry name" value="Aldose_epim"/>
    <property type="match status" value="1"/>
</dbReference>
<dbReference type="Gene3D" id="2.70.98.10">
    <property type="match status" value="1"/>
</dbReference>
<evidence type="ECO:0000313" key="2">
    <source>
        <dbReference type="Proteomes" id="UP001501690"/>
    </source>
</evidence>
<dbReference type="InterPro" id="IPR037480">
    <property type="entry name" value="YihR-like"/>
</dbReference>
<name>A0ABP4U7Z6_9MICO</name>
<dbReference type="CDD" id="cd09022">
    <property type="entry name" value="Aldose_epim_Ec_YihR"/>
    <property type="match status" value="1"/>
</dbReference>
<comment type="caution">
    <text evidence="1">The sequence shown here is derived from an EMBL/GenBank/DDBJ whole genome shotgun (WGS) entry which is preliminary data.</text>
</comment>
<reference evidence="2" key="1">
    <citation type="journal article" date="2019" name="Int. J. Syst. Evol. Microbiol.">
        <title>The Global Catalogue of Microorganisms (GCM) 10K type strain sequencing project: providing services to taxonomists for standard genome sequencing and annotation.</title>
        <authorList>
            <consortium name="The Broad Institute Genomics Platform"/>
            <consortium name="The Broad Institute Genome Sequencing Center for Infectious Disease"/>
            <person name="Wu L."/>
            <person name="Ma J."/>
        </authorList>
    </citation>
    <scope>NUCLEOTIDE SEQUENCE [LARGE SCALE GENOMIC DNA]</scope>
    <source>
        <strain evidence="2">JCM 15577</strain>
    </source>
</reference>
<dbReference type="PANTHER" id="PTHR10091:SF0">
    <property type="entry name" value="GALACTOSE MUTAROTASE"/>
    <property type="match status" value="1"/>
</dbReference>
<accession>A0ABP4U7Z6</accession>
<sequence>MSERAASGIQHELVAGGYRAVVASVGATLRSLSFEGRDLILPFDADEVRPGFRGATLAPWPNRVVDGRYVFAGEEHQLSLTEPERRHALHGLAGWQHWGAVSADAAHVTLRFVIEPQEGYPWRVALDTEYRLGAGGLTQRLRAMNMSASVVPFGTGPHPYLVAPGALEDWVLHLPASRVLLTTDDRLVPTSLESVEVDAARFDFRAPRTVGDTQLDHAYTGLLVGADSQATATVTDATGVGAGLRWGAECPWVQAYTGDVPGGAANPLNRIGLAIEPMTCAPDAFNDAAYDWDPGLLSLESGGSVEASWTLFALS</sequence>
<evidence type="ECO:0000313" key="1">
    <source>
        <dbReference type="EMBL" id="GAA1700363.1"/>
    </source>
</evidence>
<dbReference type="SUPFAM" id="SSF74650">
    <property type="entry name" value="Galactose mutarotase-like"/>
    <property type="match status" value="1"/>
</dbReference>